<gene>
    <name evidence="1" type="ORF">CEXT_583391</name>
</gene>
<keyword evidence="2" id="KW-1185">Reference proteome</keyword>
<organism evidence="1 2">
    <name type="scientific">Caerostris extrusa</name>
    <name type="common">Bark spider</name>
    <name type="synonym">Caerostris bankana</name>
    <dbReference type="NCBI Taxonomy" id="172846"/>
    <lineage>
        <taxon>Eukaryota</taxon>
        <taxon>Metazoa</taxon>
        <taxon>Ecdysozoa</taxon>
        <taxon>Arthropoda</taxon>
        <taxon>Chelicerata</taxon>
        <taxon>Arachnida</taxon>
        <taxon>Araneae</taxon>
        <taxon>Araneomorphae</taxon>
        <taxon>Entelegynae</taxon>
        <taxon>Araneoidea</taxon>
        <taxon>Araneidae</taxon>
        <taxon>Caerostris</taxon>
    </lineage>
</organism>
<evidence type="ECO:0000313" key="2">
    <source>
        <dbReference type="Proteomes" id="UP001054945"/>
    </source>
</evidence>
<sequence length="83" mass="9074">SYCNALLSRKNNLASLEVNAGASEISEVFLKSAMAPFLPNTLHEHVRGPEMSAVMRAYKGHPQSTDTLLCFGRTSGEYPSILF</sequence>
<accession>A0AAV4Y4V5</accession>
<name>A0AAV4Y4V5_CAEEX</name>
<dbReference type="EMBL" id="BPLR01001392">
    <property type="protein sequence ID" value="GIZ02078.1"/>
    <property type="molecule type" value="Genomic_DNA"/>
</dbReference>
<proteinExistence type="predicted"/>
<protein>
    <submittedName>
        <fullName evidence="1">Uncharacterized protein</fullName>
    </submittedName>
</protein>
<reference evidence="1 2" key="1">
    <citation type="submission" date="2021-06" db="EMBL/GenBank/DDBJ databases">
        <title>Caerostris extrusa draft genome.</title>
        <authorList>
            <person name="Kono N."/>
            <person name="Arakawa K."/>
        </authorList>
    </citation>
    <scope>NUCLEOTIDE SEQUENCE [LARGE SCALE GENOMIC DNA]</scope>
</reference>
<dbReference type="AlphaFoldDB" id="A0AAV4Y4V5"/>
<feature type="non-terminal residue" evidence="1">
    <location>
        <position position="1"/>
    </location>
</feature>
<evidence type="ECO:0000313" key="1">
    <source>
        <dbReference type="EMBL" id="GIZ02078.1"/>
    </source>
</evidence>
<comment type="caution">
    <text evidence="1">The sequence shown here is derived from an EMBL/GenBank/DDBJ whole genome shotgun (WGS) entry which is preliminary data.</text>
</comment>
<dbReference type="Proteomes" id="UP001054945">
    <property type="component" value="Unassembled WGS sequence"/>
</dbReference>